<keyword evidence="8 12" id="KW-0812">Transmembrane</keyword>
<sequence>MQYASALLDRPQEHPIRSLATLYLLWKSLLLLVAACSPGPGYDTSASLTQQPLSYDRELPLALRYILTKLTRWDALYFVKISTRGYLFEQEWAFGWGFTRIISAFTAGPATSSHDLSILISGICFGIATTFRSNGILNGLLLLEEAFRTVYRLRDGPSLATVRRLMATGLGGMSVGAGFVVPQYIAYIEYCKGQQSVARIWCEGTLPSIYTFVQDHYWNCGFFRYWTLSNAPLFLLAAPILVILIASSLWALSVEPQTPGQPPAPGAKGVDINTGARQVLRNLAVSQLVLVLLTTTAAHVQIITRISSAYPVWLWYGSASSMVGGNLLGENFVKFMIIYAMIQGGLFASFLPPA</sequence>
<evidence type="ECO:0000256" key="10">
    <source>
        <dbReference type="ARBA" id="ARBA00022989"/>
    </source>
</evidence>
<evidence type="ECO:0000256" key="4">
    <source>
        <dbReference type="ARBA" id="ARBA00013795"/>
    </source>
</evidence>
<comment type="similarity">
    <text evidence="3 12">Belongs to the PIGV family.</text>
</comment>
<protein>
    <recommendedName>
        <fullName evidence="4 12">GPI mannosyltransferase 2</fullName>
        <ecNumber evidence="12">2.4.1.-</ecNumber>
    </recommendedName>
</protein>
<evidence type="ECO:0000256" key="3">
    <source>
        <dbReference type="ARBA" id="ARBA00008698"/>
    </source>
</evidence>
<evidence type="ECO:0000256" key="13">
    <source>
        <dbReference type="SAM" id="SignalP"/>
    </source>
</evidence>
<dbReference type="GO" id="GO:0005789">
    <property type="term" value="C:endoplasmic reticulum membrane"/>
    <property type="evidence" value="ECO:0007669"/>
    <property type="project" value="UniProtKB-SubCell"/>
</dbReference>
<dbReference type="PANTHER" id="PTHR12468:SF2">
    <property type="entry name" value="GPI MANNOSYLTRANSFERASE 2"/>
    <property type="match status" value="1"/>
</dbReference>
<dbReference type="STRING" id="1072389.K1Y3Z5"/>
<comment type="function">
    <text evidence="12">Mannosyltransferase involved in glycosylphosphatidylinositol-anchor biosynthesis.</text>
</comment>
<dbReference type="InParanoid" id="K1Y3Z5"/>
<feature type="signal peptide" evidence="13">
    <location>
        <begin position="1"/>
        <end position="35"/>
    </location>
</feature>
<keyword evidence="11 12" id="KW-0472">Membrane</keyword>
<evidence type="ECO:0000313" key="15">
    <source>
        <dbReference type="Proteomes" id="UP000006753"/>
    </source>
</evidence>
<dbReference type="AlphaFoldDB" id="K1Y3Z5"/>
<comment type="caution">
    <text evidence="12">Lacks conserved residue(s) required for the propagation of feature annotation.</text>
</comment>
<dbReference type="GO" id="GO:0004376">
    <property type="term" value="F:GPI mannosyltransferase activity"/>
    <property type="evidence" value="ECO:0007669"/>
    <property type="project" value="InterPro"/>
</dbReference>
<evidence type="ECO:0000256" key="7">
    <source>
        <dbReference type="ARBA" id="ARBA00022679"/>
    </source>
</evidence>
<dbReference type="EC" id="2.4.1.-" evidence="12"/>
<accession>K1Y3Z5</accession>
<reference evidence="14 15" key="1">
    <citation type="journal article" date="2012" name="BMC Genomics">
        <title>Sequencing the genome of Marssonina brunnea reveals fungus-poplar co-evolution.</title>
        <authorList>
            <person name="Zhu S."/>
            <person name="Cao Y.-Z."/>
            <person name="Jiang C."/>
            <person name="Tan B.-Y."/>
            <person name="Wang Z."/>
            <person name="Feng S."/>
            <person name="Zhang L."/>
            <person name="Su X.-H."/>
            <person name="Brejova B."/>
            <person name="Vinar T."/>
            <person name="Xu M."/>
            <person name="Wang M.-X."/>
            <person name="Zhang S.-G."/>
            <person name="Huang M.-R."/>
            <person name="Wu R."/>
            <person name="Zhou Y."/>
        </authorList>
    </citation>
    <scope>NUCLEOTIDE SEQUENCE [LARGE SCALE GENOMIC DNA]</scope>
    <source>
        <strain evidence="14 15">MB_m1</strain>
    </source>
</reference>
<evidence type="ECO:0000256" key="11">
    <source>
        <dbReference type="ARBA" id="ARBA00023136"/>
    </source>
</evidence>
<dbReference type="KEGG" id="mbe:MBM_01856"/>
<dbReference type="InterPro" id="IPR007315">
    <property type="entry name" value="PIG-V/Gpi18"/>
</dbReference>
<dbReference type="Proteomes" id="UP000006753">
    <property type="component" value="Unassembled WGS sequence"/>
</dbReference>
<evidence type="ECO:0000256" key="2">
    <source>
        <dbReference type="ARBA" id="ARBA00004687"/>
    </source>
</evidence>
<keyword evidence="7 12" id="KW-0808">Transferase</keyword>
<feature type="transmembrane region" description="Helical" evidence="12">
    <location>
        <begin position="233"/>
        <end position="252"/>
    </location>
</feature>
<dbReference type="UniPathway" id="UPA00196"/>
<comment type="subcellular location">
    <subcellularLocation>
        <location evidence="1 12">Endoplasmic reticulum membrane</location>
        <topology evidence="1 12">Multi-pass membrane protein</topology>
    </subcellularLocation>
</comment>
<evidence type="ECO:0000256" key="8">
    <source>
        <dbReference type="ARBA" id="ARBA00022692"/>
    </source>
</evidence>
<dbReference type="HOGENOM" id="CLU_029048_1_0_1"/>
<dbReference type="FunCoup" id="K1Y3Z5">
    <property type="interactions" value="276"/>
</dbReference>
<proteinExistence type="inferred from homology"/>
<dbReference type="GO" id="GO:0031501">
    <property type="term" value="C:mannosyltransferase complex"/>
    <property type="evidence" value="ECO:0007669"/>
    <property type="project" value="TreeGrafter"/>
</dbReference>
<evidence type="ECO:0000256" key="6">
    <source>
        <dbReference type="ARBA" id="ARBA00022676"/>
    </source>
</evidence>
<dbReference type="OMA" id="WITCHAI"/>
<comment type="pathway">
    <text evidence="2 12">Glycolipid biosynthesis; glycosylphosphatidylinositol-anchor biosynthesis.</text>
</comment>
<evidence type="ECO:0000256" key="12">
    <source>
        <dbReference type="RuleBase" id="RU363112"/>
    </source>
</evidence>
<dbReference type="GO" id="GO:0000009">
    <property type="term" value="F:alpha-1,6-mannosyltransferase activity"/>
    <property type="evidence" value="ECO:0007669"/>
    <property type="project" value="InterPro"/>
</dbReference>
<dbReference type="GO" id="GO:0006506">
    <property type="term" value="P:GPI anchor biosynthetic process"/>
    <property type="evidence" value="ECO:0007669"/>
    <property type="project" value="UniProtKB-UniPathway"/>
</dbReference>
<feature type="transmembrane region" description="Helical" evidence="12">
    <location>
        <begin position="332"/>
        <end position="351"/>
    </location>
</feature>
<keyword evidence="9 12" id="KW-0256">Endoplasmic reticulum</keyword>
<gene>
    <name evidence="14" type="ORF">MBM_01856</name>
</gene>
<name>K1Y3Z5_MARBU</name>
<evidence type="ECO:0000256" key="9">
    <source>
        <dbReference type="ARBA" id="ARBA00022824"/>
    </source>
</evidence>
<dbReference type="Pfam" id="PF04188">
    <property type="entry name" value="Mannosyl_trans2"/>
    <property type="match status" value="2"/>
</dbReference>
<dbReference type="eggNOG" id="KOG2647">
    <property type="taxonomic scope" value="Eukaryota"/>
</dbReference>
<keyword evidence="5 12" id="KW-0337">GPI-anchor biosynthesis</keyword>
<keyword evidence="13" id="KW-0732">Signal</keyword>
<evidence type="ECO:0000256" key="1">
    <source>
        <dbReference type="ARBA" id="ARBA00004477"/>
    </source>
</evidence>
<dbReference type="PANTHER" id="PTHR12468">
    <property type="entry name" value="GPI MANNOSYLTRANSFERASE 2"/>
    <property type="match status" value="1"/>
</dbReference>
<keyword evidence="6 12" id="KW-0328">Glycosyltransferase</keyword>
<keyword evidence="10 12" id="KW-1133">Transmembrane helix</keyword>
<evidence type="ECO:0000313" key="14">
    <source>
        <dbReference type="EMBL" id="EKD19904.1"/>
    </source>
</evidence>
<feature type="chain" id="PRO_5003853388" description="GPI mannosyltransferase 2" evidence="13">
    <location>
        <begin position="36"/>
        <end position="354"/>
    </location>
</feature>
<organism evidence="14 15">
    <name type="scientific">Marssonina brunnea f. sp. multigermtubi (strain MB_m1)</name>
    <name type="common">Marssonina leaf spot fungus</name>
    <dbReference type="NCBI Taxonomy" id="1072389"/>
    <lineage>
        <taxon>Eukaryota</taxon>
        <taxon>Fungi</taxon>
        <taxon>Dikarya</taxon>
        <taxon>Ascomycota</taxon>
        <taxon>Pezizomycotina</taxon>
        <taxon>Leotiomycetes</taxon>
        <taxon>Helotiales</taxon>
        <taxon>Drepanopezizaceae</taxon>
        <taxon>Drepanopeziza</taxon>
    </lineage>
</organism>
<evidence type="ECO:0000256" key="5">
    <source>
        <dbReference type="ARBA" id="ARBA00022502"/>
    </source>
</evidence>
<dbReference type="EMBL" id="JH921430">
    <property type="protein sequence ID" value="EKD19904.1"/>
    <property type="molecule type" value="Genomic_DNA"/>
</dbReference>
<dbReference type="OrthoDB" id="10252502at2759"/>
<keyword evidence="15" id="KW-1185">Reference proteome</keyword>